<gene>
    <name evidence="1" type="ORF">GCM10011609_76650</name>
</gene>
<sequence>MITAAIEAATATQILRLAAAAIADTMLATTKVMVGALLRTLRNVALGVTSTVPPLIVSSLLSLTT</sequence>
<organism evidence="1 2">
    <name type="scientific">Lentzea pudingi</name>
    <dbReference type="NCBI Taxonomy" id="1789439"/>
    <lineage>
        <taxon>Bacteria</taxon>
        <taxon>Bacillati</taxon>
        <taxon>Actinomycetota</taxon>
        <taxon>Actinomycetes</taxon>
        <taxon>Pseudonocardiales</taxon>
        <taxon>Pseudonocardiaceae</taxon>
        <taxon>Lentzea</taxon>
    </lineage>
</organism>
<protein>
    <submittedName>
        <fullName evidence="1">Uncharacterized protein</fullName>
    </submittedName>
</protein>
<name>A0ABQ2INS4_9PSEU</name>
<dbReference type="Proteomes" id="UP000597656">
    <property type="component" value="Unassembled WGS sequence"/>
</dbReference>
<comment type="caution">
    <text evidence="1">The sequence shown here is derived from an EMBL/GenBank/DDBJ whole genome shotgun (WGS) entry which is preliminary data.</text>
</comment>
<evidence type="ECO:0000313" key="2">
    <source>
        <dbReference type="Proteomes" id="UP000597656"/>
    </source>
</evidence>
<evidence type="ECO:0000313" key="1">
    <source>
        <dbReference type="EMBL" id="GGN23685.1"/>
    </source>
</evidence>
<dbReference type="EMBL" id="BMNC01000019">
    <property type="protein sequence ID" value="GGN23685.1"/>
    <property type="molecule type" value="Genomic_DNA"/>
</dbReference>
<reference evidence="2" key="1">
    <citation type="journal article" date="2019" name="Int. J. Syst. Evol. Microbiol.">
        <title>The Global Catalogue of Microorganisms (GCM) 10K type strain sequencing project: providing services to taxonomists for standard genome sequencing and annotation.</title>
        <authorList>
            <consortium name="The Broad Institute Genomics Platform"/>
            <consortium name="The Broad Institute Genome Sequencing Center for Infectious Disease"/>
            <person name="Wu L."/>
            <person name="Ma J."/>
        </authorList>
    </citation>
    <scope>NUCLEOTIDE SEQUENCE [LARGE SCALE GENOMIC DNA]</scope>
    <source>
        <strain evidence="2">CGMCC 4.7319</strain>
    </source>
</reference>
<keyword evidence="2" id="KW-1185">Reference proteome</keyword>
<accession>A0ABQ2INS4</accession>
<proteinExistence type="predicted"/>